<evidence type="ECO:0000256" key="1">
    <source>
        <dbReference type="ARBA" id="ARBA00022737"/>
    </source>
</evidence>
<dbReference type="Gene3D" id="3.30.710.10">
    <property type="entry name" value="Potassium Channel Kv1.1, Chain A"/>
    <property type="match status" value="1"/>
</dbReference>
<dbReference type="PANTHER" id="PTHR24193">
    <property type="entry name" value="ANKYRIN REPEAT PROTEIN"/>
    <property type="match status" value="1"/>
</dbReference>
<dbReference type="SMART" id="SM00248">
    <property type="entry name" value="ANK"/>
    <property type="match status" value="11"/>
</dbReference>
<dbReference type="PANTHER" id="PTHR24193:SF121">
    <property type="entry name" value="ADA2A-CONTAINING COMPLEX COMPONENT 3, ISOFORM D"/>
    <property type="match status" value="1"/>
</dbReference>
<comment type="caution">
    <text evidence="5">The sequence shown here is derived from an EMBL/GenBank/DDBJ whole genome shotgun (WGS) entry which is preliminary data.</text>
</comment>
<proteinExistence type="predicted"/>
<dbReference type="EMBL" id="JAOAOG010000246">
    <property type="protein sequence ID" value="KAJ6236198.1"/>
    <property type="molecule type" value="Genomic_DNA"/>
</dbReference>
<evidence type="ECO:0000259" key="4">
    <source>
        <dbReference type="PROSITE" id="PS50097"/>
    </source>
</evidence>
<dbReference type="InterPro" id="IPR011333">
    <property type="entry name" value="SKP1/BTB/POZ_sf"/>
</dbReference>
<organism evidence="5 6">
    <name type="scientific">Anaeramoeba flamelloides</name>
    <dbReference type="NCBI Taxonomy" id="1746091"/>
    <lineage>
        <taxon>Eukaryota</taxon>
        <taxon>Metamonada</taxon>
        <taxon>Anaeramoebidae</taxon>
        <taxon>Anaeramoeba</taxon>
    </lineage>
</organism>
<reference evidence="5" key="1">
    <citation type="submission" date="2022-08" db="EMBL/GenBank/DDBJ databases">
        <title>Novel sulfate-reducing endosymbionts in the free-living metamonad Anaeramoeba.</title>
        <authorList>
            <person name="Jerlstrom-Hultqvist J."/>
            <person name="Cepicka I."/>
            <person name="Gallot-Lavallee L."/>
            <person name="Salas-Leiva D."/>
            <person name="Curtis B.A."/>
            <person name="Zahonova K."/>
            <person name="Pipaliya S."/>
            <person name="Dacks J."/>
            <person name="Roger A.J."/>
        </authorList>
    </citation>
    <scope>NUCLEOTIDE SEQUENCE</scope>
    <source>
        <strain evidence="5">Schooner1</strain>
    </source>
</reference>
<dbReference type="SUPFAM" id="SSF48403">
    <property type="entry name" value="Ankyrin repeat"/>
    <property type="match status" value="2"/>
</dbReference>
<keyword evidence="2" id="KW-0040">ANK repeat</keyword>
<feature type="region of interest" description="Disordered" evidence="3">
    <location>
        <begin position="1"/>
        <end position="31"/>
    </location>
</feature>
<dbReference type="InterPro" id="IPR036770">
    <property type="entry name" value="Ankyrin_rpt-contain_sf"/>
</dbReference>
<dbReference type="InterPro" id="IPR050663">
    <property type="entry name" value="Ankyrin-SOCS_Box"/>
</dbReference>
<keyword evidence="1" id="KW-0677">Repeat</keyword>
<feature type="compositionally biased region" description="Polar residues" evidence="3">
    <location>
        <begin position="16"/>
        <end position="31"/>
    </location>
</feature>
<evidence type="ECO:0000256" key="3">
    <source>
        <dbReference type="SAM" id="MobiDB-lite"/>
    </source>
</evidence>
<dbReference type="Gene3D" id="1.25.40.20">
    <property type="entry name" value="Ankyrin repeat-containing domain"/>
    <property type="match status" value="3"/>
</dbReference>
<accession>A0ABQ8XUB4</accession>
<dbReference type="Pfam" id="PF12796">
    <property type="entry name" value="Ank_2"/>
    <property type="match status" value="2"/>
</dbReference>
<dbReference type="SUPFAM" id="SSF54695">
    <property type="entry name" value="POZ domain"/>
    <property type="match status" value="1"/>
</dbReference>
<feature type="compositionally biased region" description="Acidic residues" evidence="3">
    <location>
        <begin position="1"/>
        <end position="10"/>
    </location>
</feature>
<keyword evidence="6" id="KW-1185">Reference proteome</keyword>
<gene>
    <name evidence="5" type="ORF">M0813_28120</name>
</gene>
<name>A0ABQ8XUB4_9EUKA</name>
<dbReference type="InterPro" id="IPR000210">
    <property type="entry name" value="BTB/POZ_dom"/>
</dbReference>
<evidence type="ECO:0000313" key="5">
    <source>
        <dbReference type="EMBL" id="KAJ6236198.1"/>
    </source>
</evidence>
<feature type="domain" description="BTB" evidence="4">
    <location>
        <begin position="648"/>
        <end position="718"/>
    </location>
</feature>
<dbReference type="PROSITE" id="PS50097">
    <property type="entry name" value="BTB"/>
    <property type="match status" value="1"/>
</dbReference>
<dbReference type="Proteomes" id="UP001150062">
    <property type="component" value="Unassembled WGS sequence"/>
</dbReference>
<evidence type="ECO:0000256" key="2">
    <source>
        <dbReference type="ARBA" id="ARBA00023043"/>
    </source>
</evidence>
<sequence length="749" mass="85322">MSNSSEESDSLSDLNTEQSTSSHWPDSYTDNITGDSEMDFFASSAEDEDSKNKLISLCSSKEISLKKLKQIVEKEGANVNFSNNKKNTPFLRLCKNPKVTPKLVQYLIKSGSDCQHQNKYHHTSLMNLCSNRSVSVKLLQIIIDNGCDPNLKSEHGNAALAHLCLNANVTPKLLKFLIQNGADANCKYNCDETSFSLLCQNRNVSKELLLVLFDSKADPNLASYLKNSPLMNLSENIHLNFEKKKSLFQTLIECGADPNQRNHYGDHFIISHCQSASVNSKILRLFFDNKWCQFAALNKPKENALFHLCFNRKITLEGMQILIEAGCAVNNVHAYHWTPLLNLCTNTSITAELLNLLIKNGADTTHKDSHHCNCLTRLCSNKKITKQLLQTLIDHGADVHATDRFYKDNALMKLSENESLTPELIQILIKNGIDINLQDRDANNALMFLCQNKKITPELIQIFIGSGSKLNHINKKKKTALDLLIETNSDHLDCSKMMFQLRKAGANFNNKLSSLIKKSTIKKDLFVEIAEINFNSLNEDFKKYFNQSEFTNFQITNDINVHKLIIELRTGMSADGFKKVLLNNDFTKEQNLSFLKWIYSGYDLNQKNIKAEQTMINEIATKLKISKELYQKSLKESLNELLNDESTKDYTIIVQSKPIKVHKIVLQARSELYRGMFTSTNNNPKENNHQIHDYSGKSYQAVLLLIKYLYLGEIDLTNLSEEIIEELEDCADYYGLNPKCSFEYDLMFR</sequence>
<evidence type="ECO:0000313" key="6">
    <source>
        <dbReference type="Proteomes" id="UP001150062"/>
    </source>
</evidence>
<dbReference type="InterPro" id="IPR002110">
    <property type="entry name" value="Ankyrin_rpt"/>
</dbReference>
<protein>
    <submittedName>
        <fullName evidence="5">Ankyrin repeat-containing protein</fullName>
    </submittedName>
</protein>
<dbReference type="Pfam" id="PF00651">
    <property type="entry name" value="BTB"/>
    <property type="match status" value="1"/>
</dbReference>
<dbReference type="SMART" id="SM00225">
    <property type="entry name" value="BTB"/>
    <property type="match status" value="1"/>
</dbReference>